<dbReference type="Gene3D" id="1.10.530.10">
    <property type="match status" value="1"/>
</dbReference>
<dbReference type="AlphaFoldDB" id="A0A128EL61"/>
<gene>
    <name evidence="3" type="ORF">ERS672216_01850</name>
</gene>
<dbReference type="PANTHER" id="PTHR37423">
    <property type="entry name" value="SOLUBLE LYTIC MUREIN TRANSGLYCOSYLASE-RELATED"/>
    <property type="match status" value="1"/>
</dbReference>
<evidence type="ECO:0000313" key="4">
    <source>
        <dbReference type="Proteomes" id="UP000069632"/>
    </source>
</evidence>
<dbReference type="Pfam" id="PF01464">
    <property type="entry name" value="SLT"/>
    <property type="match status" value="1"/>
</dbReference>
<keyword evidence="4" id="KW-1185">Reference proteome</keyword>
<comment type="similarity">
    <text evidence="1">Belongs to the transglycosylase Slt family.</text>
</comment>
<dbReference type="CDD" id="cd13401">
    <property type="entry name" value="Slt70-like"/>
    <property type="match status" value="1"/>
</dbReference>
<dbReference type="InterPro" id="IPR023346">
    <property type="entry name" value="Lysozyme-like_dom_sf"/>
</dbReference>
<dbReference type="Proteomes" id="UP000069632">
    <property type="component" value="Unassembled WGS sequence"/>
</dbReference>
<dbReference type="InterPro" id="IPR008258">
    <property type="entry name" value="Transglycosylase_SLT_dom_1"/>
</dbReference>
<proteinExistence type="inferred from homology"/>
<accession>A0A128EL61</accession>
<feature type="domain" description="Transglycosylase SLT" evidence="2">
    <location>
        <begin position="370"/>
        <end position="464"/>
    </location>
</feature>
<organism evidence="3 4">
    <name type="scientific">Campylobacter geochelonis</name>
    <dbReference type="NCBI Taxonomy" id="1780362"/>
    <lineage>
        <taxon>Bacteria</taxon>
        <taxon>Pseudomonadati</taxon>
        <taxon>Campylobacterota</taxon>
        <taxon>Epsilonproteobacteria</taxon>
        <taxon>Campylobacterales</taxon>
        <taxon>Campylobacteraceae</taxon>
        <taxon>Campylobacter</taxon>
    </lineage>
</organism>
<reference evidence="3 4" key="1">
    <citation type="submission" date="2016-02" db="EMBL/GenBank/DDBJ databases">
        <authorList>
            <consortium name="Pathogen Informatics"/>
        </authorList>
    </citation>
    <scope>NUCLEOTIDE SEQUENCE [LARGE SCALE GENOMIC DNA]</scope>
    <source>
        <strain evidence="3 4">RC20</strain>
    </source>
</reference>
<dbReference type="SUPFAM" id="SSF53955">
    <property type="entry name" value="Lysozyme-like"/>
    <property type="match status" value="1"/>
</dbReference>
<dbReference type="EMBL" id="FIZP01000017">
    <property type="protein sequence ID" value="CZE49291.1"/>
    <property type="molecule type" value="Genomic_DNA"/>
</dbReference>
<sequence length="534" mass="62004">MFFISLNASVLSYEEIKKEPKSLAKDYYIYRLITETKYDKNEIKELKKDIFRNKGKLQTQIDKILPPFKKQDNCNGIGSKNILDANLSCKLARMFPNFIKSISQGDREALIKEFASRADLINLLQGYNQKNPAKYYAKTQNAKNFFIYYNSINQQEQDDKFNFALEPEFAQTLATKGYFKTFVVNSVLQKKHEVLTKSLLELNTTVLSDDSAFFLGLQALKFNKPKKANELFFQAKTTYKKQFDKDKSSFWMYQTSKDINLLKELSNSQNINIYSLYAKEMTGNNQVEVVIPQPTKKSVKGYDSSDPFAWVKLKEKVKTLDLKNLEKYADKFDTKNTVGEYIYIANILSGYKDNFYPMPFMDYLKDTNIHRRALIFALARQESRFVQSAVSTSYALGMMQFMPFVANDIAKKNKLKDFDQDEMFKPEVAYKFANIHLDWLERYLYNPVFIAYAYNGGLGFTKRTLLRGDLFNDGKYEPFLSMELVPVQESREYAKHVLANYVIYLQALSVESNTSILTLLKTLTIPSLSDSFRK</sequence>
<evidence type="ECO:0000259" key="2">
    <source>
        <dbReference type="Pfam" id="PF01464"/>
    </source>
</evidence>
<name>A0A128EL61_9BACT</name>
<evidence type="ECO:0000313" key="3">
    <source>
        <dbReference type="EMBL" id="CZE49291.1"/>
    </source>
</evidence>
<evidence type="ECO:0000256" key="1">
    <source>
        <dbReference type="ARBA" id="ARBA00007734"/>
    </source>
</evidence>
<dbReference type="PANTHER" id="PTHR37423:SF2">
    <property type="entry name" value="MEMBRANE-BOUND LYTIC MUREIN TRANSGLYCOSYLASE C"/>
    <property type="match status" value="1"/>
</dbReference>
<protein>
    <submittedName>
        <fullName evidence="3">Putative soluble lytic murein transglycosylase</fullName>
    </submittedName>
</protein>